<dbReference type="CDD" id="cd00214">
    <property type="entry name" value="Calpain_III"/>
    <property type="match status" value="1"/>
</dbReference>
<dbReference type="SUPFAM" id="SSF54001">
    <property type="entry name" value="Cysteine proteinases"/>
    <property type="match status" value="1"/>
</dbReference>
<dbReference type="PROSITE" id="PS50203">
    <property type="entry name" value="CALPAIN_CAT"/>
    <property type="match status" value="1"/>
</dbReference>
<accession>A0A553P7I6</accession>
<protein>
    <recommendedName>
        <fullName evidence="7">Calpain catalytic domain-containing protein</fullName>
    </recommendedName>
</protein>
<dbReference type="InterPro" id="IPR022684">
    <property type="entry name" value="Calpain_cysteine_protease"/>
</dbReference>
<evidence type="ECO:0000256" key="3">
    <source>
        <dbReference type="ARBA" id="ARBA00022801"/>
    </source>
</evidence>
<dbReference type="GO" id="GO:0004198">
    <property type="term" value="F:calcium-dependent cysteine-type endopeptidase activity"/>
    <property type="evidence" value="ECO:0007669"/>
    <property type="project" value="InterPro"/>
</dbReference>
<dbReference type="PANTHER" id="PTHR10183">
    <property type="entry name" value="CALPAIN"/>
    <property type="match status" value="1"/>
</dbReference>
<dbReference type="AlphaFoldDB" id="A0A553P7I6"/>
<dbReference type="PANTHER" id="PTHR10183:SF379">
    <property type="entry name" value="CALPAIN-5"/>
    <property type="match status" value="1"/>
</dbReference>
<keyword evidence="4 6" id="KW-0788">Thiol protease</keyword>
<dbReference type="CDD" id="cd00044">
    <property type="entry name" value="CysPc"/>
    <property type="match status" value="1"/>
</dbReference>
<dbReference type="InterPro" id="IPR000169">
    <property type="entry name" value="Pept_cys_AS"/>
</dbReference>
<dbReference type="SMART" id="SM00720">
    <property type="entry name" value="calpain_III"/>
    <property type="match status" value="1"/>
</dbReference>
<reference evidence="8 9" key="1">
    <citation type="journal article" date="2018" name="Nat. Ecol. Evol.">
        <title>Genomic signatures of mitonuclear coevolution across populations of Tigriopus californicus.</title>
        <authorList>
            <person name="Barreto F.S."/>
            <person name="Watson E.T."/>
            <person name="Lima T.G."/>
            <person name="Willett C.S."/>
            <person name="Edmands S."/>
            <person name="Li W."/>
            <person name="Burton R.S."/>
        </authorList>
    </citation>
    <scope>NUCLEOTIDE SEQUENCE [LARGE SCALE GENOMIC DNA]</scope>
    <source>
        <strain evidence="8 9">San Diego</strain>
    </source>
</reference>
<evidence type="ECO:0000256" key="5">
    <source>
        <dbReference type="PIRSR" id="PIRSR622684-1"/>
    </source>
</evidence>
<keyword evidence="3 6" id="KW-0378">Hydrolase</keyword>
<evidence type="ECO:0000256" key="4">
    <source>
        <dbReference type="ARBA" id="ARBA00022807"/>
    </source>
</evidence>
<dbReference type="GO" id="GO:0005737">
    <property type="term" value="C:cytoplasm"/>
    <property type="evidence" value="ECO:0007669"/>
    <property type="project" value="TreeGrafter"/>
</dbReference>
<dbReference type="InterPro" id="IPR036213">
    <property type="entry name" value="Calpain_III_sf"/>
</dbReference>
<dbReference type="InterPro" id="IPR033883">
    <property type="entry name" value="C2_III"/>
</dbReference>
<gene>
    <name evidence="8" type="ORF">TCAL_08795</name>
</gene>
<dbReference type="InterPro" id="IPR001300">
    <property type="entry name" value="Peptidase_C2_calpain_cat"/>
</dbReference>
<keyword evidence="2 6" id="KW-0645">Protease</keyword>
<comment type="similarity">
    <text evidence="1">Belongs to the peptidase C2 family.</text>
</comment>
<evidence type="ECO:0000256" key="2">
    <source>
        <dbReference type="ARBA" id="ARBA00022670"/>
    </source>
</evidence>
<sequence>MGCATSFFKVVSCKATIPLDRQSTPQNSNGALEHVRSRSDDNRFLSKQVHLDSLDKFGLTDPNGISSISNGSHDGFYEDPDFPAQPSSLFFSPKSISELESYTWKRPYQLSKTPQLYVDGTSRRDVLQGSLGDCWLLSTCAAVAKREDLLHRVISPTQVLFGPEYTGLIRLNMWRFGKWQTIIIDDRLPQRNGKYCYSRCLDENEFWVALLEKAVAKMHGSYEAIEGGMPIEAMVDLTGGLAERYELSDSTMHRTLYRYLRRSFASQAFITCSRKGDWRQAHKADQNGLVQGHAYTITGLFRVNEGKCGKCHLIRVRNPWGDQNEWKGKEDFSTLFLYFRVIYRDDEHLGPWSDNDANWKLLENSTKQSMGFHNKVDGEFWMDFFSDFCHEFEEVSICTLGPDFDHDGEVDKLISSTTVFGEWIKGQSAGGSRNNLERFATNPQFRLDILEAEKPLEEGSRSENSRYSQLIISLSQEHQRCVDDKKMKLLQIGFCLYGAKGSSWLNLQHFKQHKDLGTSGPYINYREVFARFELLPGSYIIIPATFESNIESNFMVRVFSGAKFSLSRIK</sequence>
<feature type="active site" evidence="5 6">
    <location>
        <position position="318"/>
    </location>
</feature>
<evidence type="ECO:0000313" key="8">
    <source>
        <dbReference type="EMBL" id="TRY73652.1"/>
    </source>
</evidence>
<organism evidence="8 9">
    <name type="scientific">Tigriopus californicus</name>
    <name type="common">Marine copepod</name>
    <dbReference type="NCBI Taxonomy" id="6832"/>
    <lineage>
        <taxon>Eukaryota</taxon>
        <taxon>Metazoa</taxon>
        <taxon>Ecdysozoa</taxon>
        <taxon>Arthropoda</taxon>
        <taxon>Crustacea</taxon>
        <taxon>Multicrustacea</taxon>
        <taxon>Hexanauplia</taxon>
        <taxon>Copepoda</taxon>
        <taxon>Harpacticoida</taxon>
        <taxon>Harpacticidae</taxon>
        <taxon>Tigriopus</taxon>
    </lineage>
</organism>
<dbReference type="InterPro" id="IPR022683">
    <property type="entry name" value="Calpain_III"/>
</dbReference>
<feature type="domain" description="Calpain catalytic" evidence="7">
    <location>
        <begin position="76"/>
        <end position="401"/>
    </location>
</feature>
<dbReference type="PRINTS" id="PR00704">
    <property type="entry name" value="CALPAIN"/>
</dbReference>
<proteinExistence type="inferred from homology"/>
<evidence type="ECO:0000259" key="7">
    <source>
        <dbReference type="PROSITE" id="PS50203"/>
    </source>
</evidence>
<evidence type="ECO:0000256" key="6">
    <source>
        <dbReference type="PROSITE-ProRule" id="PRU00239"/>
    </source>
</evidence>
<dbReference type="InterPro" id="IPR038765">
    <property type="entry name" value="Papain-like_cys_pep_sf"/>
</dbReference>
<dbReference type="PROSITE" id="PS00139">
    <property type="entry name" value="THIOL_PROTEASE_CYS"/>
    <property type="match status" value="1"/>
</dbReference>
<dbReference type="SMART" id="SM00230">
    <property type="entry name" value="CysPc"/>
    <property type="match status" value="1"/>
</dbReference>
<evidence type="ECO:0000256" key="1">
    <source>
        <dbReference type="ARBA" id="ARBA00007623"/>
    </source>
</evidence>
<dbReference type="Proteomes" id="UP000318571">
    <property type="component" value="Chromosome 3"/>
</dbReference>
<comment type="caution">
    <text evidence="8">The sequence shown here is derived from an EMBL/GenBank/DDBJ whole genome shotgun (WGS) entry which is preliminary data.</text>
</comment>
<keyword evidence="9" id="KW-1185">Reference proteome</keyword>
<dbReference type="OMA" id="ICLMGPD"/>
<feature type="active site" evidence="5 6">
    <location>
        <position position="134"/>
    </location>
</feature>
<dbReference type="EMBL" id="VCGU01000007">
    <property type="protein sequence ID" value="TRY73652.1"/>
    <property type="molecule type" value="Genomic_DNA"/>
</dbReference>
<dbReference type="Gene3D" id="2.60.120.380">
    <property type="match status" value="1"/>
</dbReference>
<dbReference type="Gene3D" id="3.90.70.10">
    <property type="entry name" value="Cysteine proteinases"/>
    <property type="match status" value="1"/>
</dbReference>
<dbReference type="Pfam" id="PF00648">
    <property type="entry name" value="Peptidase_C2"/>
    <property type="match status" value="2"/>
</dbReference>
<dbReference type="GO" id="GO:0006508">
    <property type="term" value="P:proteolysis"/>
    <property type="evidence" value="ECO:0007669"/>
    <property type="project" value="UniProtKB-KW"/>
</dbReference>
<evidence type="ECO:0000313" key="9">
    <source>
        <dbReference type="Proteomes" id="UP000318571"/>
    </source>
</evidence>
<name>A0A553P7I6_TIGCA</name>
<dbReference type="InterPro" id="IPR022682">
    <property type="entry name" value="Calpain_domain_III"/>
</dbReference>
<dbReference type="Pfam" id="PF01067">
    <property type="entry name" value="Calpain_III"/>
    <property type="match status" value="1"/>
</dbReference>
<dbReference type="SUPFAM" id="SSF49758">
    <property type="entry name" value="Calpain large subunit, middle domain (domain III)"/>
    <property type="match status" value="1"/>
</dbReference>
<dbReference type="STRING" id="6832.A0A553P7I6"/>
<feature type="active site" evidence="5 6">
    <location>
        <position position="293"/>
    </location>
</feature>